<reference evidence="3 4" key="1">
    <citation type="submission" date="2024-10" db="EMBL/GenBank/DDBJ databases">
        <authorList>
            <person name="Topkara A.R."/>
            <person name="Saygin H."/>
        </authorList>
    </citation>
    <scope>NUCLEOTIDE SEQUENCE [LARGE SCALE GENOMIC DNA]</scope>
    <source>
        <strain evidence="3 4">M3C6</strain>
    </source>
</reference>
<dbReference type="SMART" id="SM00448">
    <property type="entry name" value="REC"/>
    <property type="match status" value="1"/>
</dbReference>
<dbReference type="Pfam" id="PF00072">
    <property type="entry name" value="Response_reg"/>
    <property type="match status" value="1"/>
</dbReference>
<evidence type="ECO:0000313" key="4">
    <source>
        <dbReference type="Proteomes" id="UP001603978"/>
    </source>
</evidence>
<dbReference type="RefSeq" id="WP_393164906.1">
    <property type="nucleotide sequence ID" value="NZ_JBICRM010000007.1"/>
</dbReference>
<keyword evidence="4" id="KW-1185">Reference proteome</keyword>
<evidence type="ECO:0000256" key="1">
    <source>
        <dbReference type="PROSITE-ProRule" id="PRU00169"/>
    </source>
</evidence>
<dbReference type="InterPro" id="IPR058245">
    <property type="entry name" value="NreC/VraR/RcsB-like_REC"/>
</dbReference>
<keyword evidence="1" id="KW-0597">Phosphoprotein</keyword>
<sequence length="99" mass="10110">MAEGSPIKVLLADDHPVVREGLIAMLESADGITVVGEAGSGEEAVVQAGALRPDIILLDLRMGAMDGVSATEHILRQVPGSKVVIVTTCVTCSAWSAAA</sequence>
<dbReference type="Gene3D" id="3.40.50.2300">
    <property type="match status" value="1"/>
</dbReference>
<organism evidence="3 4">
    <name type="scientific">Nonomuraea marmarensis</name>
    <dbReference type="NCBI Taxonomy" id="3351344"/>
    <lineage>
        <taxon>Bacteria</taxon>
        <taxon>Bacillati</taxon>
        <taxon>Actinomycetota</taxon>
        <taxon>Actinomycetes</taxon>
        <taxon>Streptosporangiales</taxon>
        <taxon>Streptosporangiaceae</taxon>
        <taxon>Nonomuraea</taxon>
    </lineage>
</organism>
<dbReference type="SUPFAM" id="SSF52172">
    <property type="entry name" value="CheY-like"/>
    <property type="match status" value="1"/>
</dbReference>
<dbReference type="Proteomes" id="UP001603978">
    <property type="component" value="Unassembled WGS sequence"/>
</dbReference>
<dbReference type="InterPro" id="IPR011006">
    <property type="entry name" value="CheY-like_superfamily"/>
</dbReference>
<dbReference type="InterPro" id="IPR051015">
    <property type="entry name" value="EvgA-like"/>
</dbReference>
<feature type="modified residue" description="4-aspartylphosphate" evidence="1">
    <location>
        <position position="59"/>
    </location>
</feature>
<proteinExistence type="predicted"/>
<gene>
    <name evidence="3" type="ORF">ACFLIM_13145</name>
</gene>
<dbReference type="PANTHER" id="PTHR45566">
    <property type="entry name" value="HTH-TYPE TRANSCRIPTIONAL REGULATOR YHJB-RELATED"/>
    <property type="match status" value="1"/>
</dbReference>
<evidence type="ECO:0000259" key="2">
    <source>
        <dbReference type="PROSITE" id="PS50110"/>
    </source>
</evidence>
<evidence type="ECO:0000313" key="3">
    <source>
        <dbReference type="EMBL" id="MFG1704131.1"/>
    </source>
</evidence>
<dbReference type="EMBL" id="JBICRM010000007">
    <property type="protein sequence ID" value="MFG1704131.1"/>
    <property type="molecule type" value="Genomic_DNA"/>
</dbReference>
<comment type="caution">
    <text evidence="3">The sequence shown here is derived from an EMBL/GenBank/DDBJ whole genome shotgun (WGS) entry which is preliminary data.</text>
</comment>
<dbReference type="PROSITE" id="PS50110">
    <property type="entry name" value="RESPONSE_REGULATORY"/>
    <property type="match status" value="1"/>
</dbReference>
<dbReference type="PANTHER" id="PTHR45566:SF2">
    <property type="entry name" value="NARL SUBFAMILY"/>
    <property type="match status" value="1"/>
</dbReference>
<feature type="domain" description="Response regulatory" evidence="2">
    <location>
        <begin position="8"/>
        <end position="99"/>
    </location>
</feature>
<protein>
    <submittedName>
        <fullName evidence="3">Response regulator transcription factor</fullName>
    </submittedName>
</protein>
<dbReference type="InterPro" id="IPR001789">
    <property type="entry name" value="Sig_transdc_resp-reg_receiver"/>
</dbReference>
<dbReference type="CDD" id="cd17535">
    <property type="entry name" value="REC_NarL-like"/>
    <property type="match status" value="1"/>
</dbReference>
<accession>A0ABW7A9X5</accession>
<name>A0ABW7A9X5_9ACTN</name>